<gene>
    <name evidence="2" type="ORF">CLAFUR5_07679</name>
</gene>
<organism evidence="2 3">
    <name type="scientific">Passalora fulva</name>
    <name type="common">Tomato leaf mold</name>
    <name type="synonym">Cladosporium fulvum</name>
    <dbReference type="NCBI Taxonomy" id="5499"/>
    <lineage>
        <taxon>Eukaryota</taxon>
        <taxon>Fungi</taxon>
        <taxon>Dikarya</taxon>
        <taxon>Ascomycota</taxon>
        <taxon>Pezizomycotina</taxon>
        <taxon>Dothideomycetes</taxon>
        <taxon>Dothideomycetidae</taxon>
        <taxon>Mycosphaerellales</taxon>
        <taxon>Mycosphaerellaceae</taxon>
        <taxon>Fulvia</taxon>
    </lineage>
</organism>
<name>A0A9Q8P9Z1_PASFU</name>
<dbReference type="AlphaFoldDB" id="A0A9Q8P9Z1"/>
<sequence>MPNTYPMPTPEETQAAERVAAEKSPRVSLSTGPSLGEDRTQPRIYPMGEGVKATTSIQGLLDAAEAGGFPPIIIAMRPDGLPARMLGQNGAGLLPYGTHLKQGYNIPNIDLGGESIALSEETARYFFKTGPASPVRTEGYVDKQLLRVAKRFKHYSMRGEDVVVEAGGFLGRGTTPFPCMRGTCELFLL</sequence>
<dbReference type="Proteomes" id="UP000756132">
    <property type="component" value="Chromosome 6"/>
</dbReference>
<protein>
    <submittedName>
        <fullName evidence="2">Uncharacterized protein</fullName>
    </submittedName>
</protein>
<evidence type="ECO:0000313" key="2">
    <source>
        <dbReference type="EMBL" id="UJO18601.1"/>
    </source>
</evidence>
<feature type="region of interest" description="Disordered" evidence="1">
    <location>
        <begin position="1"/>
        <end position="44"/>
    </location>
</feature>
<accession>A0A9Q8P9Z1</accession>
<evidence type="ECO:0000256" key="1">
    <source>
        <dbReference type="SAM" id="MobiDB-lite"/>
    </source>
</evidence>
<proteinExistence type="predicted"/>
<dbReference type="KEGG" id="ffu:CLAFUR5_07679"/>
<keyword evidence="3" id="KW-1185">Reference proteome</keyword>
<dbReference type="EMBL" id="CP090168">
    <property type="protein sequence ID" value="UJO18601.1"/>
    <property type="molecule type" value="Genomic_DNA"/>
</dbReference>
<dbReference type="GeneID" id="71987557"/>
<evidence type="ECO:0000313" key="3">
    <source>
        <dbReference type="Proteomes" id="UP000756132"/>
    </source>
</evidence>
<reference evidence="2" key="2">
    <citation type="journal article" date="2022" name="Microb. Genom.">
        <title>A chromosome-scale genome assembly of the tomato pathogen Cladosporium fulvum reveals a compartmentalized genome architecture and the presence of a dispensable chromosome.</title>
        <authorList>
            <person name="Zaccaron A.Z."/>
            <person name="Chen L.H."/>
            <person name="Samaras A."/>
            <person name="Stergiopoulos I."/>
        </authorList>
    </citation>
    <scope>NUCLEOTIDE SEQUENCE</scope>
    <source>
        <strain evidence="2">Race5_Kim</strain>
    </source>
</reference>
<dbReference type="RefSeq" id="XP_047762967.1">
    <property type="nucleotide sequence ID" value="XM_047906827.1"/>
</dbReference>
<reference evidence="2" key="1">
    <citation type="submission" date="2021-12" db="EMBL/GenBank/DDBJ databases">
        <authorList>
            <person name="Zaccaron A."/>
            <person name="Stergiopoulos I."/>
        </authorList>
    </citation>
    <scope>NUCLEOTIDE SEQUENCE</scope>
    <source>
        <strain evidence="2">Race5_Kim</strain>
    </source>
</reference>